<dbReference type="Proteomes" id="UP001165524">
    <property type="component" value="Unassembled WGS sequence"/>
</dbReference>
<dbReference type="EMBL" id="JALKII010000001">
    <property type="protein sequence ID" value="MCK0536410.1"/>
    <property type="molecule type" value="Genomic_DNA"/>
</dbReference>
<proteinExistence type="predicted"/>
<feature type="chain" id="PRO_5045248059" evidence="1">
    <location>
        <begin position="31"/>
        <end position="354"/>
    </location>
</feature>
<gene>
    <name evidence="2" type="ORF">MU846_01655</name>
</gene>
<keyword evidence="3" id="KW-1185">Reference proteome</keyword>
<name>A0ABT0E3K9_9GAMM</name>
<keyword evidence="1" id="KW-0732">Signal</keyword>
<sequence length="354" mass="38521">MMMCFQRFRGWAGQSMILLAWLLAAAGASAQVAPEDETEAAREALQQRETDVTEESNLEEVFQASERQYSLLAAGRLAVNFSGDYSYYRNDTIDIGIDESSGSLNRYRIENDAEHAFGASLSVDYGLRNNLTFNTRLPVQYKYDTNKDTQSVALGDVSFGLRYQPFPVRPGGVNTTLYTTLSTATGDSPYDINVLNELSSGKGYYSLGGGVSMSKIVDPVVLFGSIGYTKAFNATGLRQRRGTGTLRRVEPGDSISFSMGLAYALSYEVSVSASYQQSYNFASRFHFDSNQHGGRYVAESSDSTSSILNTSLGLRTSSNRIINISFGFGLTEDSPDVLLGISLPIDVTGLKPGA</sequence>
<dbReference type="RefSeq" id="WP_246947607.1">
    <property type="nucleotide sequence ID" value="NZ_JALKII010000001.1"/>
</dbReference>
<evidence type="ECO:0000313" key="2">
    <source>
        <dbReference type="EMBL" id="MCK0536410.1"/>
    </source>
</evidence>
<evidence type="ECO:0000256" key="1">
    <source>
        <dbReference type="SAM" id="SignalP"/>
    </source>
</evidence>
<feature type="signal peptide" evidence="1">
    <location>
        <begin position="1"/>
        <end position="30"/>
    </location>
</feature>
<organism evidence="2 3">
    <name type="scientific">Alcanivorax quisquiliarum</name>
    <dbReference type="NCBI Taxonomy" id="2933565"/>
    <lineage>
        <taxon>Bacteria</taxon>
        <taxon>Pseudomonadati</taxon>
        <taxon>Pseudomonadota</taxon>
        <taxon>Gammaproteobacteria</taxon>
        <taxon>Oceanospirillales</taxon>
        <taxon>Alcanivoracaceae</taxon>
        <taxon>Alcanivorax</taxon>
    </lineage>
</organism>
<accession>A0ABT0E3K9</accession>
<comment type="caution">
    <text evidence="2">The sequence shown here is derived from an EMBL/GenBank/DDBJ whole genome shotgun (WGS) entry which is preliminary data.</text>
</comment>
<evidence type="ECO:0000313" key="3">
    <source>
        <dbReference type="Proteomes" id="UP001165524"/>
    </source>
</evidence>
<reference evidence="2" key="1">
    <citation type="submission" date="2022-04" db="EMBL/GenBank/DDBJ databases">
        <title>Alcanivorax sp. CY1518 draft genome sequence.</title>
        <authorList>
            <person name="Zhao G."/>
            <person name="An M."/>
        </authorList>
    </citation>
    <scope>NUCLEOTIDE SEQUENCE</scope>
    <source>
        <strain evidence="2">CY1518</strain>
    </source>
</reference>
<protein>
    <submittedName>
        <fullName evidence="2">Transporter</fullName>
    </submittedName>
</protein>